<evidence type="ECO:0000256" key="1">
    <source>
        <dbReference type="ARBA" id="ARBA00022741"/>
    </source>
</evidence>
<evidence type="ECO:0000256" key="2">
    <source>
        <dbReference type="ARBA" id="ARBA00022840"/>
    </source>
</evidence>
<name>A0ABX3HIL0_PAEBO</name>
<dbReference type="InterPro" id="IPR033756">
    <property type="entry name" value="YlxH/NBP35"/>
</dbReference>
<keyword evidence="4" id="KW-1185">Reference proteome</keyword>
<dbReference type="InterPro" id="IPR005702">
    <property type="entry name" value="Wzc-like_C"/>
</dbReference>
<dbReference type="EMBL" id="MPTB01000007">
    <property type="protein sequence ID" value="OMD50353.1"/>
    <property type="molecule type" value="Genomic_DNA"/>
</dbReference>
<evidence type="ECO:0000313" key="3">
    <source>
        <dbReference type="EMBL" id="OMD50353.1"/>
    </source>
</evidence>
<dbReference type="PANTHER" id="PTHR32309">
    <property type="entry name" value="TYROSINE-PROTEIN KINASE"/>
    <property type="match status" value="1"/>
</dbReference>
<reference evidence="3 4" key="1">
    <citation type="submission" date="2016-10" db="EMBL/GenBank/DDBJ databases">
        <title>Paenibacillus species isolates.</title>
        <authorList>
            <person name="Beno S.M."/>
        </authorList>
    </citation>
    <scope>NUCLEOTIDE SEQUENCE [LARGE SCALE GENOMIC DNA]</scope>
    <source>
        <strain evidence="3 4">FSL H7-0744</strain>
    </source>
</reference>
<gene>
    <name evidence="3" type="ORF">BSK56_07415</name>
</gene>
<dbReference type="PANTHER" id="PTHR32309:SF13">
    <property type="entry name" value="FERRIC ENTEROBACTIN TRANSPORT PROTEIN FEPE"/>
    <property type="match status" value="1"/>
</dbReference>
<evidence type="ECO:0000313" key="4">
    <source>
        <dbReference type="Proteomes" id="UP000187412"/>
    </source>
</evidence>
<dbReference type="NCBIfam" id="TIGR01007">
    <property type="entry name" value="eps_fam"/>
    <property type="match status" value="1"/>
</dbReference>
<dbReference type="RefSeq" id="WP_038586561.1">
    <property type="nucleotide sequence ID" value="NZ_MPTB01000007.1"/>
</dbReference>
<keyword evidence="1" id="KW-0547">Nucleotide-binding</keyword>
<sequence>MSRSKSKHYLIADPSLDSPAAEAYRKLRTTLDYSHQDEGIRTLMITSALSGEGKSTTAANLSMAYAQCRKKVLLIDADLRSPSQHSIFNVEQNPGISAVLNGQALLEEVLVPVLDGTLTLLPAGPLSGNPAELLTSPRMKDLLAELSGKFDLILIDTPALLTYSDAQIIAAQCDGVLLVVKPGKVKNGAALKARESLALVKARVLGAVLSNVNRKNAGRFIY</sequence>
<dbReference type="CDD" id="cd05387">
    <property type="entry name" value="BY-kinase"/>
    <property type="match status" value="1"/>
</dbReference>
<keyword evidence="2" id="KW-0067">ATP-binding</keyword>
<dbReference type="Gene3D" id="3.40.50.300">
    <property type="entry name" value="P-loop containing nucleotide triphosphate hydrolases"/>
    <property type="match status" value="1"/>
</dbReference>
<organism evidence="3 4">
    <name type="scientific">Paenibacillus borealis</name>
    <dbReference type="NCBI Taxonomy" id="160799"/>
    <lineage>
        <taxon>Bacteria</taxon>
        <taxon>Bacillati</taxon>
        <taxon>Bacillota</taxon>
        <taxon>Bacilli</taxon>
        <taxon>Bacillales</taxon>
        <taxon>Paenibacillaceae</taxon>
        <taxon>Paenibacillus</taxon>
    </lineage>
</organism>
<dbReference type="SUPFAM" id="SSF52540">
    <property type="entry name" value="P-loop containing nucleoside triphosphate hydrolases"/>
    <property type="match status" value="1"/>
</dbReference>
<proteinExistence type="predicted"/>
<dbReference type="InterPro" id="IPR050445">
    <property type="entry name" value="Bact_polysacc_biosynth/exp"/>
</dbReference>
<protein>
    <recommendedName>
        <fullName evidence="5">Non-specific protein-tyrosine kinase</fullName>
    </recommendedName>
</protein>
<comment type="caution">
    <text evidence="3">The sequence shown here is derived from an EMBL/GenBank/DDBJ whole genome shotgun (WGS) entry which is preliminary data.</text>
</comment>
<dbReference type="Pfam" id="PF10609">
    <property type="entry name" value="ParA"/>
    <property type="match status" value="1"/>
</dbReference>
<dbReference type="Proteomes" id="UP000187412">
    <property type="component" value="Unassembled WGS sequence"/>
</dbReference>
<dbReference type="InterPro" id="IPR027417">
    <property type="entry name" value="P-loop_NTPase"/>
</dbReference>
<evidence type="ECO:0008006" key="5">
    <source>
        <dbReference type="Google" id="ProtNLM"/>
    </source>
</evidence>
<accession>A0ABX3HIL0</accession>